<reference evidence="1 2" key="1">
    <citation type="submission" date="2024-03" db="EMBL/GenBank/DDBJ databases">
        <authorList>
            <person name="Gkanogiannis A."/>
            <person name="Becerra Lopez-Lavalle L."/>
        </authorList>
    </citation>
    <scope>NUCLEOTIDE SEQUENCE [LARGE SCALE GENOMIC DNA]</scope>
</reference>
<accession>A0ABP0XTT3</accession>
<protein>
    <submittedName>
        <fullName evidence="1">Uncharacterized protein</fullName>
    </submittedName>
</protein>
<dbReference type="EMBL" id="OZ021744">
    <property type="protein sequence ID" value="CAK9310945.1"/>
    <property type="molecule type" value="Genomic_DNA"/>
</dbReference>
<dbReference type="Proteomes" id="UP001642487">
    <property type="component" value="Chromosome 10"/>
</dbReference>
<evidence type="ECO:0000313" key="1">
    <source>
        <dbReference type="EMBL" id="CAK9310945.1"/>
    </source>
</evidence>
<sequence>MTMARRLEDLLSHSRWIPPPQNSWKLISDVSWCEAFGCGGIGWVVRDSNRSSASAIPYWIWPLKRTWAYLFRWLLCN</sequence>
<keyword evidence="2" id="KW-1185">Reference proteome</keyword>
<proteinExistence type="predicted"/>
<evidence type="ECO:0000313" key="2">
    <source>
        <dbReference type="Proteomes" id="UP001642487"/>
    </source>
</evidence>
<gene>
    <name evidence="1" type="ORF">CITCOLO1_LOCUS2589</name>
</gene>
<name>A0ABP0XTT3_9ROSI</name>
<organism evidence="1 2">
    <name type="scientific">Citrullus colocynthis</name>
    <name type="common">colocynth</name>
    <dbReference type="NCBI Taxonomy" id="252529"/>
    <lineage>
        <taxon>Eukaryota</taxon>
        <taxon>Viridiplantae</taxon>
        <taxon>Streptophyta</taxon>
        <taxon>Embryophyta</taxon>
        <taxon>Tracheophyta</taxon>
        <taxon>Spermatophyta</taxon>
        <taxon>Magnoliopsida</taxon>
        <taxon>eudicotyledons</taxon>
        <taxon>Gunneridae</taxon>
        <taxon>Pentapetalae</taxon>
        <taxon>rosids</taxon>
        <taxon>fabids</taxon>
        <taxon>Cucurbitales</taxon>
        <taxon>Cucurbitaceae</taxon>
        <taxon>Benincaseae</taxon>
        <taxon>Citrullus</taxon>
    </lineage>
</organism>